<organism evidence="9 10">
    <name type="scientific">Thraustotheca clavata</name>
    <dbReference type="NCBI Taxonomy" id="74557"/>
    <lineage>
        <taxon>Eukaryota</taxon>
        <taxon>Sar</taxon>
        <taxon>Stramenopiles</taxon>
        <taxon>Oomycota</taxon>
        <taxon>Saprolegniomycetes</taxon>
        <taxon>Saprolegniales</taxon>
        <taxon>Achlyaceae</taxon>
        <taxon>Thraustotheca</taxon>
    </lineage>
</organism>
<dbReference type="EC" id="2.4.1.141" evidence="3"/>
<evidence type="ECO:0000256" key="1">
    <source>
        <dbReference type="ARBA" id="ARBA00004240"/>
    </source>
</evidence>
<keyword evidence="10" id="KW-1185">Reference proteome</keyword>
<name>A0A1V9YYG2_9STRA</name>
<evidence type="ECO:0000256" key="7">
    <source>
        <dbReference type="ARBA" id="ARBA00022824"/>
    </source>
</evidence>
<gene>
    <name evidence="9" type="ORF">THRCLA_09212</name>
</gene>
<feature type="domain" description="Glycosyl transferase family 28 C-terminal" evidence="8">
    <location>
        <begin position="3"/>
        <end position="135"/>
    </location>
</feature>
<comment type="caution">
    <text evidence="9">The sequence shown here is derived from an EMBL/GenBank/DDBJ whole genome shotgun (WGS) entry which is preliminary data.</text>
</comment>
<protein>
    <recommendedName>
        <fullName evidence="4">UDP-N-acetylglucosamine transferase subunit ALG13</fullName>
        <ecNumber evidence="3">2.4.1.141</ecNumber>
    </recommendedName>
</protein>
<dbReference type="Proteomes" id="UP000243217">
    <property type="component" value="Unassembled WGS sequence"/>
</dbReference>
<evidence type="ECO:0000256" key="5">
    <source>
        <dbReference type="ARBA" id="ARBA00022676"/>
    </source>
</evidence>
<evidence type="ECO:0000256" key="6">
    <source>
        <dbReference type="ARBA" id="ARBA00022679"/>
    </source>
</evidence>
<dbReference type="STRING" id="74557.A0A1V9YYG2"/>
<dbReference type="EMBL" id="JNBS01002492">
    <property type="protein sequence ID" value="OQR90742.1"/>
    <property type="molecule type" value="Genomic_DNA"/>
</dbReference>
<evidence type="ECO:0000313" key="10">
    <source>
        <dbReference type="Proteomes" id="UP000243217"/>
    </source>
</evidence>
<comment type="subcellular location">
    <subcellularLocation>
        <location evidence="1">Endoplasmic reticulum</location>
    </subcellularLocation>
</comment>
<dbReference type="SUPFAM" id="SSF53756">
    <property type="entry name" value="UDP-Glycosyltransferase/glycogen phosphorylase"/>
    <property type="match status" value="1"/>
</dbReference>
<dbReference type="AlphaFoldDB" id="A0A1V9YYG2"/>
<dbReference type="InterPro" id="IPR007235">
    <property type="entry name" value="Glyco_trans_28_C"/>
</dbReference>
<proteinExistence type="inferred from homology"/>
<dbReference type="GO" id="GO:0006488">
    <property type="term" value="P:dolichol-linked oligosaccharide biosynthetic process"/>
    <property type="evidence" value="ECO:0007669"/>
    <property type="project" value="InterPro"/>
</dbReference>
<keyword evidence="5" id="KW-0328">Glycosyltransferase</keyword>
<dbReference type="GO" id="GO:0005783">
    <property type="term" value="C:endoplasmic reticulum"/>
    <property type="evidence" value="ECO:0007669"/>
    <property type="project" value="UniProtKB-SubCell"/>
</dbReference>
<evidence type="ECO:0000256" key="3">
    <source>
        <dbReference type="ARBA" id="ARBA00012614"/>
    </source>
</evidence>
<dbReference type="GO" id="GO:0004577">
    <property type="term" value="F:N-acetylglucosaminyldiphosphodolichol N-acetylglucosaminyltransferase activity"/>
    <property type="evidence" value="ECO:0007669"/>
    <property type="project" value="UniProtKB-EC"/>
</dbReference>
<dbReference type="Gene3D" id="3.40.50.2000">
    <property type="entry name" value="Glycogen Phosphorylase B"/>
    <property type="match status" value="1"/>
</dbReference>
<keyword evidence="6 9" id="KW-0808">Transferase</keyword>
<reference evidence="9 10" key="1">
    <citation type="journal article" date="2014" name="Genome Biol. Evol.">
        <title>The secreted proteins of Achlya hypogyna and Thraustotheca clavata identify the ancestral oomycete secretome and reveal gene acquisitions by horizontal gene transfer.</title>
        <authorList>
            <person name="Misner I."/>
            <person name="Blouin N."/>
            <person name="Leonard G."/>
            <person name="Richards T.A."/>
            <person name="Lane C.E."/>
        </authorList>
    </citation>
    <scope>NUCLEOTIDE SEQUENCE [LARGE SCALE GENOMIC DNA]</scope>
    <source>
        <strain evidence="9 10">ATCC 34112</strain>
    </source>
</reference>
<sequence>MNVFVTVGTTLFDELVAAVDSLAVYEALLAKGFTSIIFQIGRGTYEPKHAPPALAMSFYRYNTEYKRDIAATSLVISHAGAGTIMDVLNQHKHLIVVPNTKLMDNHQTELATALAERKHLLETTIQALPALVKAMDWTDIVPYPAIDEQAFPRLVDAVMEG</sequence>
<evidence type="ECO:0000259" key="8">
    <source>
        <dbReference type="Pfam" id="PF04101"/>
    </source>
</evidence>
<dbReference type="InterPro" id="IPR039042">
    <property type="entry name" value="Alg13-like"/>
</dbReference>
<evidence type="ECO:0000313" key="9">
    <source>
        <dbReference type="EMBL" id="OQR90742.1"/>
    </source>
</evidence>
<evidence type="ECO:0000256" key="2">
    <source>
        <dbReference type="ARBA" id="ARBA00006962"/>
    </source>
</evidence>
<accession>A0A1V9YYG2</accession>
<comment type="similarity">
    <text evidence="2">Belongs to the glycosyltransferase 28 family.</text>
</comment>
<keyword evidence="7" id="KW-0256">Endoplasmic reticulum</keyword>
<dbReference type="PANTHER" id="PTHR12867">
    <property type="entry name" value="GLYCOSYL TRANSFERASE-RELATED"/>
    <property type="match status" value="1"/>
</dbReference>
<dbReference type="Pfam" id="PF04101">
    <property type="entry name" value="Glyco_tran_28_C"/>
    <property type="match status" value="1"/>
</dbReference>
<dbReference type="OrthoDB" id="20273at2759"/>
<dbReference type="PANTHER" id="PTHR12867:SF6">
    <property type="entry name" value="N-ACETYLGLUCOSAMINYLDIPHOSPHODOLICHOL N-ACETYLGLUCOSAMINYLTRANSFERASE"/>
    <property type="match status" value="1"/>
</dbReference>
<evidence type="ECO:0000256" key="4">
    <source>
        <dbReference type="ARBA" id="ARBA00017468"/>
    </source>
</evidence>